<keyword evidence="2" id="KW-1185">Reference proteome</keyword>
<protein>
    <recommendedName>
        <fullName evidence="3">Protein-tyrosine-phosphatase</fullName>
    </recommendedName>
</protein>
<evidence type="ECO:0008006" key="3">
    <source>
        <dbReference type="Google" id="ProtNLM"/>
    </source>
</evidence>
<proteinExistence type="predicted"/>
<dbReference type="SUPFAM" id="SSF52788">
    <property type="entry name" value="Phosphotyrosine protein phosphatases I"/>
    <property type="match status" value="1"/>
</dbReference>
<dbReference type="InterPro" id="IPR016919">
    <property type="entry name" value="UCP029416_PTP"/>
</dbReference>
<name>A0ABR6HXL5_9SPHN</name>
<accession>A0ABR6HXL5</accession>
<evidence type="ECO:0000313" key="1">
    <source>
        <dbReference type="EMBL" id="MBB3775362.1"/>
    </source>
</evidence>
<dbReference type="EMBL" id="JACICE010000001">
    <property type="protein sequence ID" value="MBB3775362.1"/>
    <property type="molecule type" value="Genomic_DNA"/>
</dbReference>
<dbReference type="PIRSF" id="PIRSF029416">
    <property type="entry name" value="UCP029416_PTP"/>
    <property type="match status" value="1"/>
</dbReference>
<reference evidence="1 2" key="1">
    <citation type="submission" date="2020-08" db="EMBL/GenBank/DDBJ databases">
        <title>Genomic Encyclopedia of Type Strains, Phase IV (KMG-IV): sequencing the most valuable type-strain genomes for metagenomic binning, comparative biology and taxonomic classification.</title>
        <authorList>
            <person name="Goeker M."/>
        </authorList>
    </citation>
    <scope>NUCLEOTIDE SEQUENCE [LARGE SCALE GENOMIC DNA]</scope>
    <source>
        <strain evidence="1 2">DSM 8510</strain>
    </source>
</reference>
<sequence length="112" mass="12945">MVAMRHYLFVCSQNRLRSPTAEHIFAEVPGIVTASAGTNNDAENPLTDELVDWADFIFVMERQHRGKLQQKHKAALKDKRLIVLDIPDDYAFMDPALVRLLRAKMKRWLPKN</sequence>
<dbReference type="InterPro" id="IPR036196">
    <property type="entry name" value="Ptyr_pPase_sf"/>
</dbReference>
<dbReference type="RefSeq" id="WP_337190202.1">
    <property type="nucleotide sequence ID" value="NZ_BAAADZ010000002.1"/>
</dbReference>
<gene>
    <name evidence="1" type="ORF">FHS52_001305</name>
</gene>
<organism evidence="1 2">
    <name type="scientific">Erythrobacter ramosus</name>
    <dbReference type="NCBI Taxonomy" id="35811"/>
    <lineage>
        <taxon>Bacteria</taxon>
        <taxon>Pseudomonadati</taxon>
        <taxon>Pseudomonadota</taxon>
        <taxon>Alphaproteobacteria</taxon>
        <taxon>Sphingomonadales</taxon>
        <taxon>Erythrobacteraceae</taxon>
        <taxon>Erythrobacter/Porphyrobacter group</taxon>
        <taxon>Erythrobacter</taxon>
    </lineage>
</organism>
<dbReference type="Gene3D" id="3.40.50.2300">
    <property type="match status" value="2"/>
</dbReference>
<comment type="caution">
    <text evidence="1">The sequence shown here is derived from an EMBL/GenBank/DDBJ whole genome shotgun (WGS) entry which is preliminary data.</text>
</comment>
<dbReference type="Proteomes" id="UP000548685">
    <property type="component" value="Unassembled WGS sequence"/>
</dbReference>
<evidence type="ECO:0000313" key="2">
    <source>
        <dbReference type="Proteomes" id="UP000548685"/>
    </source>
</evidence>